<protein>
    <submittedName>
        <fullName evidence="1">Uncharacterized protein</fullName>
    </submittedName>
</protein>
<accession>A0A2P2P0J1</accession>
<reference evidence="1" key="1">
    <citation type="submission" date="2018-02" db="EMBL/GenBank/DDBJ databases">
        <title>Rhizophora mucronata_Transcriptome.</title>
        <authorList>
            <person name="Meera S.P."/>
            <person name="Sreeshan A."/>
            <person name="Augustine A."/>
        </authorList>
    </citation>
    <scope>NUCLEOTIDE SEQUENCE</scope>
    <source>
        <tissue evidence="1">Leaf</tissue>
    </source>
</reference>
<dbReference type="AlphaFoldDB" id="A0A2P2P0J1"/>
<evidence type="ECO:0000313" key="1">
    <source>
        <dbReference type="EMBL" id="MBX48202.1"/>
    </source>
</evidence>
<sequence>MSNRETKKECSVYLDHICTDLTSRNKTFSVTNIK</sequence>
<proteinExistence type="predicted"/>
<organism evidence="1">
    <name type="scientific">Rhizophora mucronata</name>
    <name type="common">Asiatic mangrove</name>
    <dbReference type="NCBI Taxonomy" id="61149"/>
    <lineage>
        <taxon>Eukaryota</taxon>
        <taxon>Viridiplantae</taxon>
        <taxon>Streptophyta</taxon>
        <taxon>Embryophyta</taxon>
        <taxon>Tracheophyta</taxon>
        <taxon>Spermatophyta</taxon>
        <taxon>Magnoliopsida</taxon>
        <taxon>eudicotyledons</taxon>
        <taxon>Gunneridae</taxon>
        <taxon>Pentapetalae</taxon>
        <taxon>rosids</taxon>
        <taxon>fabids</taxon>
        <taxon>Malpighiales</taxon>
        <taxon>Rhizophoraceae</taxon>
        <taxon>Rhizophora</taxon>
    </lineage>
</organism>
<dbReference type="EMBL" id="GGEC01067718">
    <property type="protein sequence ID" value="MBX48202.1"/>
    <property type="molecule type" value="Transcribed_RNA"/>
</dbReference>
<name>A0A2P2P0J1_RHIMU</name>